<feature type="domain" description="GAIN-B" evidence="14">
    <location>
        <begin position="1"/>
        <end position="123"/>
    </location>
</feature>
<evidence type="ECO:0000256" key="7">
    <source>
        <dbReference type="ARBA" id="ARBA00022737"/>
    </source>
</evidence>
<dbReference type="PANTHER" id="PTHR12011:SF433">
    <property type="entry name" value="ADHESION G PROTEIN-COUPLED RECEPTOR E1-LIKE-RELATED"/>
    <property type="match status" value="1"/>
</dbReference>
<keyword evidence="9 13" id="KW-1133">Transmembrane helix</keyword>
<proteinExistence type="inferred from homology"/>
<feature type="transmembrane region" description="Helical" evidence="13">
    <location>
        <begin position="275"/>
        <end position="297"/>
    </location>
</feature>
<dbReference type="PROSITE" id="PS50221">
    <property type="entry name" value="GAIN_B"/>
    <property type="match status" value="1"/>
</dbReference>
<keyword evidence="4" id="KW-0245">EGF-like domain</keyword>
<keyword evidence="10 13" id="KW-0472">Membrane</keyword>
<evidence type="ECO:0000256" key="8">
    <source>
        <dbReference type="ARBA" id="ARBA00022837"/>
    </source>
</evidence>
<comment type="subcellular location">
    <subcellularLocation>
        <location evidence="1">Cell membrane</location>
        <topology evidence="1">Multi-pass membrane protein</topology>
    </subcellularLocation>
</comment>
<reference evidence="16" key="1">
    <citation type="submission" date="2025-08" db="UniProtKB">
        <authorList>
            <consortium name="Ensembl"/>
        </authorList>
    </citation>
    <scope>IDENTIFICATION</scope>
</reference>
<keyword evidence="11" id="KW-1015">Disulfide bond</keyword>
<dbReference type="PROSITE" id="PS00650">
    <property type="entry name" value="G_PROTEIN_RECEP_F2_2"/>
    <property type="match status" value="1"/>
</dbReference>
<keyword evidence="12" id="KW-0325">Glycoprotein</keyword>
<evidence type="ECO:0000256" key="3">
    <source>
        <dbReference type="ARBA" id="ARBA00022475"/>
    </source>
</evidence>
<feature type="transmembrane region" description="Helical" evidence="13">
    <location>
        <begin position="165"/>
        <end position="182"/>
    </location>
</feature>
<evidence type="ECO:0000313" key="17">
    <source>
        <dbReference type="Proteomes" id="UP000694555"/>
    </source>
</evidence>
<feature type="transmembrane region" description="Helical" evidence="13">
    <location>
        <begin position="194"/>
        <end position="215"/>
    </location>
</feature>
<dbReference type="Gene3D" id="1.20.1070.10">
    <property type="entry name" value="Rhodopsin 7-helix transmembrane proteins"/>
    <property type="match status" value="1"/>
</dbReference>
<evidence type="ECO:0000256" key="1">
    <source>
        <dbReference type="ARBA" id="ARBA00004651"/>
    </source>
</evidence>
<feature type="transmembrane region" description="Helical" evidence="13">
    <location>
        <begin position="126"/>
        <end position="153"/>
    </location>
</feature>
<keyword evidence="17" id="KW-1185">Reference proteome</keyword>
<dbReference type="InterPro" id="IPR000203">
    <property type="entry name" value="GPS"/>
</dbReference>
<dbReference type="Pfam" id="PF01825">
    <property type="entry name" value="GPS"/>
    <property type="match status" value="1"/>
</dbReference>
<dbReference type="FunFam" id="1.20.1070.10:FF:000054">
    <property type="entry name" value="Adhesion G protein-coupled receptor E3"/>
    <property type="match status" value="1"/>
</dbReference>
<dbReference type="PROSITE" id="PS50261">
    <property type="entry name" value="G_PROTEIN_RECEP_F2_4"/>
    <property type="match status" value="1"/>
</dbReference>
<dbReference type="InterPro" id="IPR017983">
    <property type="entry name" value="GPCR_2_secretin-like_CS"/>
</dbReference>
<evidence type="ECO:0000256" key="13">
    <source>
        <dbReference type="SAM" id="Phobius"/>
    </source>
</evidence>
<feature type="domain" description="G-protein coupled receptors family 2 profile 2" evidence="15">
    <location>
        <begin position="128"/>
        <end position="369"/>
    </location>
</feature>
<keyword evidence="8" id="KW-0106">Calcium</keyword>
<dbReference type="PANTHER" id="PTHR12011">
    <property type="entry name" value="ADHESION G-PROTEIN COUPLED RECEPTOR"/>
    <property type="match status" value="1"/>
</dbReference>
<dbReference type="Pfam" id="PF00002">
    <property type="entry name" value="7tm_2"/>
    <property type="match status" value="1"/>
</dbReference>
<evidence type="ECO:0000256" key="11">
    <source>
        <dbReference type="ARBA" id="ARBA00023157"/>
    </source>
</evidence>
<evidence type="ECO:0000259" key="14">
    <source>
        <dbReference type="PROSITE" id="PS50221"/>
    </source>
</evidence>
<dbReference type="PRINTS" id="PR01128">
    <property type="entry name" value="EMR1HORMONER"/>
</dbReference>
<dbReference type="InterPro" id="IPR001740">
    <property type="entry name" value="GPCR_2_EMR1-like_rcpt"/>
</dbReference>
<keyword evidence="6" id="KW-0732">Signal</keyword>
<evidence type="ECO:0000256" key="2">
    <source>
        <dbReference type="ARBA" id="ARBA00007343"/>
    </source>
</evidence>
<dbReference type="Proteomes" id="UP000694555">
    <property type="component" value="Unplaced"/>
</dbReference>
<reference evidence="16" key="2">
    <citation type="submission" date="2025-09" db="UniProtKB">
        <authorList>
            <consortium name="Ensembl"/>
        </authorList>
    </citation>
    <scope>IDENTIFICATION</scope>
</reference>
<organism evidence="16 17">
    <name type="scientific">Buteo japonicus</name>
    <dbReference type="NCBI Taxonomy" id="224669"/>
    <lineage>
        <taxon>Eukaryota</taxon>
        <taxon>Metazoa</taxon>
        <taxon>Chordata</taxon>
        <taxon>Craniata</taxon>
        <taxon>Vertebrata</taxon>
        <taxon>Euteleostomi</taxon>
        <taxon>Archelosauria</taxon>
        <taxon>Archosauria</taxon>
        <taxon>Dinosauria</taxon>
        <taxon>Saurischia</taxon>
        <taxon>Theropoda</taxon>
        <taxon>Coelurosauria</taxon>
        <taxon>Aves</taxon>
        <taxon>Neognathae</taxon>
        <taxon>Neoaves</taxon>
        <taxon>Telluraves</taxon>
        <taxon>Accipitrimorphae</taxon>
        <taxon>Accipitriformes</taxon>
        <taxon>Accipitridae</taxon>
        <taxon>Accipitrinae</taxon>
        <taxon>Buteo</taxon>
    </lineage>
</organism>
<evidence type="ECO:0000259" key="15">
    <source>
        <dbReference type="PROSITE" id="PS50261"/>
    </source>
</evidence>
<evidence type="ECO:0000256" key="4">
    <source>
        <dbReference type="ARBA" id="ARBA00022536"/>
    </source>
</evidence>
<dbReference type="InterPro" id="IPR057244">
    <property type="entry name" value="GAIN_B"/>
</dbReference>
<evidence type="ECO:0000256" key="5">
    <source>
        <dbReference type="ARBA" id="ARBA00022692"/>
    </source>
</evidence>
<dbReference type="GO" id="GO:0007166">
    <property type="term" value="P:cell surface receptor signaling pathway"/>
    <property type="evidence" value="ECO:0007669"/>
    <property type="project" value="InterPro"/>
</dbReference>
<dbReference type="PRINTS" id="PR00249">
    <property type="entry name" value="GPCRSECRETIN"/>
</dbReference>
<sequence>ISILVQIWTLCKSGVTTSPSQCKFGISASQPWCKSGSRADLGLVHPYRGANPDPVQIWGRSGRAQQALQVGDEPRCMSWQLMGTKGHWTPSGCARVGGDNLHSICACNHFSAFAILMAIHPITDSFALTVVTYVGMSVSLVCLFLAIVTFLLCHSLWSVSITLHLQLSICLFAANLLFLVAVPHTLACAITAGFLHYLFLACFAWMFLEGLHLFLTVRNLRVLNYTSANRFRKRYIYPVGYGVPAIVVAVSAAVHPDGYGTDCWLSTEGGFLWSFLGPVCVIILVNLLFFLTTLWTLRDKLSSLNADVTALKNTRLMTFKALAHICILGCTWGLGFLQAQGDNIAVPFIFTIVNSLQGAFIFLVHCVLNRQVPWGGTQVWDPSEGTGTLRTQLWVPSTGDGAVPALV</sequence>
<dbReference type="Ensembl" id="ENSBJAT00000020620.1">
    <property type="protein sequence ID" value="ENSBJAP00000020050.1"/>
    <property type="gene ID" value="ENSBJAG00000013182.1"/>
</dbReference>
<evidence type="ECO:0000256" key="6">
    <source>
        <dbReference type="ARBA" id="ARBA00022729"/>
    </source>
</evidence>
<evidence type="ECO:0000256" key="10">
    <source>
        <dbReference type="ARBA" id="ARBA00023136"/>
    </source>
</evidence>
<evidence type="ECO:0000256" key="9">
    <source>
        <dbReference type="ARBA" id="ARBA00022989"/>
    </source>
</evidence>
<keyword evidence="5 13" id="KW-0812">Transmembrane</keyword>
<feature type="transmembrane region" description="Helical" evidence="13">
    <location>
        <begin position="344"/>
        <end position="368"/>
    </location>
</feature>
<dbReference type="InterPro" id="IPR017981">
    <property type="entry name" value="GPCR_2-like_7TM"/>
</dbReference>
<dbReference type="SMART" id="SM00303">
    <property type="entry name" value="GPS"/>
    <property type="match status" value="1"/>
</dbReference>
<protein>
    <submittedName>
        <fullName evidence="16">Uncharacterized protein</fullName>
    </submittedName>
</protein>
<dbReference type="InterPro" id="IPR000832">
    <property type="entry name" value="GPCR_2_secretin-like"/>
</dbReference>
<name>A0A8C0BRC3_9AVES</name>
<evidence type="ECO:0000256" key="12">
    <source>
        <dbReference type="ARBA" id="ARBA00023180"/>
    </source>
</evidence>
<dbReference type="AlphaFoldDB" id="A0A8C0BRC3"/>
<dbReference type="Gene3D" id="2.60.220.50">
    <property type="match status" value="1"/>
</dbReference>
<accession>A0A8C0BRC3</accession>
<dbReference type="InterPro" id="IPR046338">
    <property type="entry name" value="GAIN_dom_sf"/>
</dbReference>
<evidence type="ECO:0000313" key="16">
    <source>
        <dbReference type="Ensembl" id="ENSBJAP00000020050.1"/>
    </source>
</evidence>
<dbReference type="GO" id="GO:0007189">
    <property type="term" value="P:adenylate cyclase-activating G protein-coupled receptor signaling pathway"/>
    <property type="evidence" value="ECO:0007669"/>
    <property type="project" value="TreeGrafter"/>
</dbReference>
<feature type="transmembrane region" description="Helical" evidence="13">
    <location>
        <begin position="318"/>
        <end position="338"/>
    </location>
</feature>
<dbReference type="GO" id="GO:0004930">
    <property type="term" value="F:G protein-coupled receptor activity"/>
    <property type="evidence" value="ECO:0007669"/>
    <property type="project" value="InterPro"/>
</dbReference>
<dbReference type="GO" id="GO:0005886">
    <property type="term" value="C:plasma membrane"/>
    <property type="evidence" value="ECO:0007669"/>
    <property type="project" value="UniProtKB-SubCell"/>
</dbReference>
<keyword evidence="3" id="KW-1003">Cell membrane</keyword>
<feature type="transmembrane region" description="Helical" evidence="13">
    <location>
        <begin position="235"/>
        <end position="255"/>
    </location>
</feature>
<keyword evidence="7" id="KW-0677">Repeat</keyword>
<comment type="similarity">
    <text evidence="2">Belongs to the G-protein coupled receptor 2 family. Adhesion G-protein coupled receptor (ADGR) subfamily.</text>
</comment>